<dbReference type="Proteomes" id="UP000178724">
    <property type="component" value="Unassembled WGS sequence"/>
</dbReference>
<keyword evidence="8" id="KW-0460">Magnesium</keyword>
<dbReference type="InterPro" id="IPR002934">
    <property type="entry name" value="Polymerase_NTP_transf_dom"/>
</dbReference>
<evidence type="ECO:0000313" key="11">
    <source>
        <dbReference type="EMBL" id="OGB89595.1"/>
    </source>
</evidence>
<evidence type="ECO:0000256" key="3">
    <source>
        <dbReference type="ARBA" id="ARBA00022679"/>
    </source>
</evidence>
<evidence type="ECO:0000256" key="8">
    <source>
        <dbReference type="ARBA" id="ARBA00022842"/>
    </source>
</evidence>
<dbReference type="PANTHER" id="PTHR33571:SF14">
    <property type="entry name" value="PROTEIN ADENYLYLTRANSFERASE MJ0435-RELATED"/>
    <property type="match status" value="1"/>
</dbReference>
<evidence type="ECO:0000256" key="6">
    <source>
        <dbReference type="ARBA" id="ARBA00022741"/>
    </source>
</evidence>
<keyword evidence="5" id="KW-0479">Metal-binding</keyword>
<organism evidence="11 12">
    <name type="scientific">candidate division WOR-1 bacterium RIFCSPHIGHO2_01_FULL_53_15</name>
    <dbReference type="NCBI Taxonomy" id="1802564"/>
    <lineage>
        <taxon>Bacteria</taxon>
        <taxon>Bacillati</taxon>
        <taxon>Saganbacteria</taxon>
    </lineage>
</organism>
<accession>A0A1F4Q0V9</accession>
<evidence type="ECO:0000259" key="10">
    <source>
        <dbReference type="Pfam" id="PF01909"/>
    </source>
</evidence>
<keyword evidence="6" id="KW-0547">Nucleotide-binding</keyword>
<keyword evidence="2" id="KW-1277">Toxin-antitoxin system</keyword>
<evidence type="ECO:0000256" key="5">
    <source>
        <dbReference type="ARBA" id="ARBA00022723"/>
    </source>
</evidence>
<dbReference type="InterPro" id="IPR043519">
    <property type="entry name" value="NT_sf"/>
</dbReference>
<keyword evidence="7" id="KW-0067">ATP-binding</keyword>
<dbReference type="Pfam" id="PF01909">
    <property type="entry name" value="NTP_transf_2"/>
    <property type="match status" value="1"/>
</dbReference>
<evidence type="ECO:0000256" key="2">
    <source>
        <dbReference type="ARBA" id="ARBA00022649"/>
    </source>
</evidence>
<dbReference type="CDD" id="cd05403">
    <property type="entry name" value="NT_KNTase_like"/>
    <property type="match status" value="1"/>
</dbReference>
<comment type="cofactor">
    <cofactor evidence="1">
        <name>Mg(2+)</name>
        <dbReference type="ChEBI" id="CHEBI:18420"/>
    </cofactor>
</comment>
<evidence type="ECO:0000256" key="9">
    <source>
        <dbReference type="ARBA" id="ARBA00038276"/>
    </source>
</evidence>
<evidence type="ECO:0000313" key="12">
    <source>
        <dbReference type="Proteomes" id="UP000178724"/>
    </source>
</evidence>
<dbReference type="AlphaFoldDB" id="A0A1F4Q0V9"/>
<dbReference type="GO" id="GO:0016779">
    <property type="term" value="F:nucleotidyltransferase activity"/>
    <property type="evidence" value="ECO:0007669"/>
    <property type="project" value="UniProtKB-KW"/>
</dbReference>
<evidence type="ECO:0000256" key="4">
    <source>
        <dbReference type="ARBA" id="ARBA00022695"/>
    </source>
</evidence>
<dbReference type="InterPro" id="IPR052038">
    <property type="entry name" value="Type-VII_TA_antitoxin"/>
</dbReference>
<dbReference type="GO" id="GO:0046872">
    <property type="term" value="F:metal ion binding"/>
    <property type="evidence" value="ECO:0007669"/>
    <property type="project" value="UniProtKB-KW"/>
</dbReference>
<dbReference type="Gene3D" id="3.30.460.10">
    <property type="entry name" value="Beta Polymerase, domain 2"/>
    <property type="match status" value="1"/>
</dbReference>
<feature type="domain" description="Polymerase nucleotidyl transferase" evidence="10">
    <location>
        <begin position="8"/>
        <end position="89"/>
    </location>
</feature>
<name>A0A1F4Q0V9_UNCSA</name>
<dbReference type="PANTHER" id="PTHR33571">
    <property type="entry name" value="SSL8005 PROTEIN"/>
    <property type="match status" value="1"/>
</dbReference>
<evidence type="ECO:0000256" key="1">
    <source>
        <dbReference type="ARBA" id="ARBA00001946"/>
    </source>
</evidence>
<comment type="similarity">
    <text evidence="9">Belongs to the MntA antitoxin family.</text>
</comment>
<proteinExistence type="inferred from homology"/>
<reference evidence="11 12" key="1">
    <citation type="journal article" date="2016" name="Nat. Commun.">
        <title>Thousands of microbial genomes shed light on interconnected biogeochemical processes in an aquifer system.</title>
        <authorList>
            <person name="Anantharaman K."/>
            <person name="Brown C.T."/>
            <person name="Hug L.A."/>
            <person name="Sharon I."/>
            <person name="Castelle C.J."/>
            <person name="Probst A.J."/>
            <person name="Thomas B.C."/>
            <person name="Singh A."/>
            <person name="Wilkins M.J."/>
            <person name="Karaoz U."/>
            <person name="Brodie E.L."/>
            <person name="Williams K.H."/>
            <person name="Hubbard S.S."/>
            <person name="Banfield J.F."/>
        </authorList>
    </citation>
    <scope>NUCLEOTIDE SEQUENCE [LARGE SCALE GENOMIC DNA]</scope>
</reference>
<dbReference type="GO" id="GO:0005524">
    <property type="term" value="F:ATP binding"/>
    <property type="evidence" value="ECO:0007669"/>
    <property type="project" value="UniProtKB-KW"/>
</dbReference>
<keyword evidence="3" id="KW-0808">Transferase</keyword>
<dbReference type="SUPFAM" id="SSF81301">
    <property type="entry name" value="Nucleotidyltransferase"/>
    <property type="match status" value="1"/>
</dbReference>
<comment type="caution">
    <text evidence="11">The sequence shown here is derived from an EMBL/GenBank/DDBJ whole genome shotgun (WGS) entry which is preliminary data.</text>
</comment>
<sequence length="94" mass="10573">MTIEDIKKRIKPFLLRRGVKKAGLFGSVAKGLAREDSDIDILVDFGKENISLFDFIGVKQSLEEALGKKVDLVEYSTIKPLLKKRILSEEVPIL</sequence>
<keyword evidence="4" id="KW-0548">Nucleotidyltransferase</keyword>
<dbReference type="EMBL" id="METM01000022">
    <property type="protein sequence ID" value="OGB89595.1"/>
    <property type="molecule type" value="Genomic_DNA"/>
</dbReference>
<gene>
    <name evidence="11" type="ORF">A2625_00150</name>
</gene>
<evidence type="ECO:0000256" key="7">
    <source>
        <dbReference type="ARBA" id="ARBA00022840"/>
    </source>
</evidence>
<protein>
    <recommendedName>
        <fullName evidence="10">Polymerase nucleotidyl transferase domain-containing protein</fullName>
    </recommendedName>
</protein>